<evidence type="ECO:0000256" key="1">
    <source>
        <dbReference type="ARBA" id="ARBA00003061"/>
    </source>
</evidence>
<keyword evidence="9" id="KW-1185">Reference proteome</keyword>
<dbReference type="PANTHER" id="PTHR32444:SF10">
    <property type="entry name" value="CURCULIN-LIKE (MANNOSE-BINDING) LECTIN FAMILY PROTEIN-RELATED"/>
    <property type="match status" value="1"/>
</dbReference>
<evidence type="ECO:0000256" key="2">
    <source>
        <dbReference type="ARBA" id="ARBA00022729"/>
    </source>
</evidence>
<evidence type="ECO:0000313" key="8">
    <source>
        <dbReference type="EMBL" id="CAI9757133.1"/>
    </source>
</evidence>
<dbReference type="AlphaFoldDB" id="A0AAD1YTQ3"/>
<dbReference type="PROSITE" id="PS50927">
    <property type="entry name" value="BULB_LECTIN"/>
    <property type="match status" value="1"/>
</dbReference>
<gene>
    <name evidence="8" type="ORF">FPE_LOCUS4563</name>
</gene>
<evidence type="ECO:0000259" key="6">
    <source>
        <dbReference type="PROSITE" id="PS50927"/>
    </source>
</evidence>
<dbReference type="SUPFAM" id="SSF51110">
    <property type="entry name" value="alpha-D-mannose-specific plant lectins"/>
    <property type="match status" value="1"/>
</dbReference>
<dbReference type="Proteomes" id="UP000834106">
    <property type="component" value="Chromosome 2"/>
</dbReference>
<proteinExistence type="predicted"/>
<dbReference type="InterPro" id="IPR036426">
    <property type="entry name" value="Bulb-type_lectin_dom_sf"/>
</dbReference>
<evidence type="ECO:0000256" key="3">
    <source>
        <dbReference type="ARBA" id="ARBA00023157"/>
    </source>
</evidence>
<dbReference type="Gene3D" id="2.90.10.10">
    <property type="entry name" value="Bulb-type lectin domain"/>
    <property type="match status" value="1"/>
</dbReference>
<dbReference type="SMART" id="SM00108">
    <property type="entry name" value="B_lectin"/>
    <property type="match status" value="1"/>
</dbReference>
<feature type="chain" id="PRO_5041916131" description="Epidermis-specific secreted glycoprotein EP1" evidence="5">
    <location>
        <begin position="22"/>
        <end position="430"/>
    </location>
</feature>
<keyword evidence="3" id="KW-1015">Disulfide bond</keyword>
<dbReference type="CDD" id="cd01098">
    <property type="entry name" value="PAN_AP_plant"/>
    <property type="match status" value="1"/>
</dbReference>
<dbReference type="InterPro" id="IPR003609">
    <property type="entry name" value="Pan_app"/>
</dbReference>
<feature type="domain" description="Bulb-type lectin" evidence="6">
    <location>
        <begin position="38"/>
        <end position="157"/>
    </location>
</feature>
<dbReference type="InterPro" id="IPR035446">
    <property type="entry name" value="SLSG/EP1"/>
</dbReference>
<evidence type="ECO:0000259" key="7">
    <source>
        <dbReference type="PROSITE" id="PS50948"/>
    </source>
</evidence>
<dbReference type="PIRSF" id="PIRSF002686">
    <property type="entry name" value="SLG"/>
    <property type="match status" value="1"/>
</dbReference>
<feature type="domain" description="Apple" evidence="7">
    <location>
        <begin position="350"/>
        <end position="429"/>
    </location>
</feature>
<accession>A0AAD1YTQ3</accession>
<evidence type="ECO:0000313" key="9">
    <source>
        <dbReference type="Proteomes" id="UP000834106"/>
    </source>
</evidence>
<keyword evidence="4" id="KW-0325">Glycoprotein</keyword>
<feature type="signal peptide" evidence="5">
    <location>
        <begin position="1"/>
        <end position="21"/>
    </location>
</feature>
<dbReference type="InterPro" id="IPR000858">
    <property type="entry name" value="S_locus_glycoprot_dom"/>
</dbReference>
<dbReference type="PANTHER" id="PTHR32444">
    <property type="entry name" value="BULB-TYPE LECTIN DOMAIN-CONTAINING PROTEIN"/>
    <property type="match status" value="1"/>
</dbReference>
<dbReference type="PROSITE" id="PS50948">
    <property type="entry name" value="PAN"/>
    <property type="match status" value="1"/>
</dbReference>
<dbReference type="EMBL" id="OU503037">
    <property type="protein sequence ID" value="CAI9757133.1"/>
    <property type="molecule type" value="Genomic_DNA"/>
</dbReference>
<reference evidence="8" key="1">
    <citation type="submission" date="2023-05" db="EMBL/GenBank/DDBJ databases">
        <authorList>
            <person name="Huff M."/>
        </authorList>
    </citation>
    <scope>NUCLEOTIDE SEQUENCE</scope>
</reference>
<organism evidence="8 9">
    <name type="scientific">Fraxinus pennsylvanica</name>
    <dbReference type="NCBI Taxonomy" id="56036"/>
    <lineage>
        <taxon>Eukaryota</taxon>
        <taxon>Viridiplantae</taxon>
        <taxon>Streptophyta</taxon>
        <taxon>Embryophyta</taxon>
        <taxon>Tracheophyta</taxon>
        <taxon>Spermatophyta</taxon>
        <taxon>Magnoliopsida</taxon>
        <taxon>eudicotyledons</taxon>
        <taxon>Gunneridae</taxon>
        <taxon>Pentapetalae</taxon>
        <taxon>asterids</taxon>
        <taxon>lamiids</taxon>
        <taxon>Lamiales</taxon>
        <taxon>Oleaceae</taxon>
        <taxon>Oleeae</taxon>
        <taxon>Fraxinus</taxon>
    </lineage>
</organism>
<protein>
    <recommendedName>
        <fullName evidence="10">Epidermis-specific secreted glycoprotein EP1</fullName>
    </recommendedName>
</protein>
<dbReference type="Pfam" id="PF00954">
    <property type="entry name" value="S_locus_glycop"/>
    <property type="match status" value="1"/>
</dbReference>
<sequence>MSSACLFALFLLIAFSFIAQAVVPNSETFEFFNKGEFGDYVAEYDSNYRVTSISSSPFQLCFYNTTPGAYTLALRMGTVRSESLSRWVWEANRGSPVGENATFSLGTDGNLVLANANGRIAWQSRTANKGVVGFKLLPNGKMVLYDSKGNFLWQSFDSPTDTLLVGQSLRVGGPNKLVSRVSEKENEDGPYSLLLEPKRFAMYYKNNITPAPMLYFDSEDYLSIGRSTLKSLKFDCDPETEEAYAYVLKLDYPNGGARYISRPKYNSTLTYLRLGIDGTLKAYTFYDKADYSAWEVTFTLFSRETGDECQLPERCGKFGLCEESQCVACPLPNGLMGWSKNCEPPKITSCEAREMKFYKLEGVDHFITKYTKGNGPMSEDQCSNKCTTDCKCMGYFYHQTESRCWIAYDLKTLTKVENSTHLGYIKAPIV</sequence>
<evidence type="ECO:0008006" key="10">
    <source>
        <dbReference type="Google" id="ProtNLM"/>
    </source>
</evidence>
<dbReference type="GO" id="GO:0048544">
    <property type="term" value="P:recognition of pollen"/>
    <property type="evidence" value="ECO:0007669"/>
    <property type="project" value="InterPro"/>
</dbReference>
<dbReference type="InterPro" id="IPR001480">
    <property type="entry name" value="Bulb-type_lectin_dom"/>
</dbReference>
<dbReference type="CDD" id="cd00028">
    <property type="entry name" value="B_lectin"/>
    <property type="match status" value="1"/>
</dbReference>
<evidence type="ECO:0000256" key="4">
    <source>
        <dbReference type="ARBA" id="ARBA00023180"/>
    </source>
</evidence>
<dbReference type="GO" id="GO:0009505">
    <property type="term" value="C:plant-type cell wall"/>
    <property type="evidence" value="ECO:0007669"/>
    <property type="project" value="TreeGrafter"/>
</dbReference>
<evidence type="ECO:0000256" key="5">
    <source>
        <dbReference type="SAM" id="SignalP"/>
    </source>
</evidence>
<name>A0AAD1YTQ3_9LAMI</name>
<comment type="function">
    <text evidence="1">Involved in sporophytic self-incompatibility system (the inability of flowering plants to achieve self-fertilization).</text>
</comment>
<keyword evidence="2 5" id="KW-0732">Signal</keyword>
<dbReference type="Pfam" id="PF01453">
    <property type="entry name" value="B_lectin"/>
    <property type="match status" value="1"/>
</dbReference>